<accession>A0A558ADD5</accession>
<proteinExistence type="predicted"/>
<dbReference type="OrthoDB" id="3206739at2"/>
<evidence type="ECO:0000313" key="3">
    <source>
        <dbReference type="EMBL" id="TVT22266.1"/>
    </source>
</evidence>
<dbReference type="PANTHER" id="PTHR48081">
    <property type="entry name" value="AB HYDROLASE SUPERFAMILY PROTEIN C4A8.06C"/>
    <property type="match status" value="1"/>
</dbReference>
<dbReference type="InterPro" id="IPR029058">
    <property type="entry name" value="AB_hydrolase_fold"/>
</dbReference>
<dbReference type="Pfam" id="PF07859">
    <property type="entry name" value="Abhydrolase_3"/>
    <property type="match status" value="1"/>
</dbReference>
<sequence length="334" mass="34769">MTSTVPGADQVGPPPPFDPELAAALAELRQRMPASFTADMIPVLRAGSREQRLELADLRMDGRFEVEERAVPGPAGAPDVTLLICRPVAAAAPGGVLYFIHGGGMIMGDHRGRNTGEAATWAAELGLGMVSVDYRLAPENPYPAPVEDCYAGLLWTVGHAAELGFDPGRVVIAGVSAGGGLAAATALLARDRGGPALAGQMLLCPMLDDRNDSVSARQMAGLGIWDQGSNALGWTALLGDARGGPGVSPYAAPARAGDLSGLPPAYLDVGSAETFRDETIDYATRIWRAGGQAELHVWPGGFHGFDGFAPQTSLSQTAKTPRVPWLRRLLATAG</sequence>
<dbReference type="Proteomes" id="UP000318578">
    <property type="component" value="Unassembled WGS sequence"/>
</dbReference>
<name>A0A558ADD5_9PSEU</name>
<evidence type="ECO:0000256" key="1">
    <source>
        <dbReference type="ARBA" id="ARBA00022801"/>
    </source>
</evidence>
<dbReference type="PANTHER" id="PTHR48081:SF8">
    <property type="entry name" value="ALPHA_BETA HYDROLASE FOLD-3 DOMAIN-CONTAINING PROTEIN-RELATED"/>
    <property type="match status" value="1"/>
</dbReference>
<dbReference type="InterPro" id="IPR050300">
    <property type="entry name" value="GDXG_lipolytic_enzyme"/>
</dbReference>
<keyword evidence="4" id="KW-1185">Reference proteome</keyword>
<dbReference type="InterPro" id="IPR013094">
    <property type="entry name" value="AB_hydrolase_3"/>
</dbReference>
<dbReference type="AlphaFoldDB" id="A0A558ADD5"/>
<evidence type="ECO:0000313" key="4">
    <source>
        <dbReference type="Proteomes" id="UP000318578"/>
    </source>
</evidence>
<reference evidence="3 4" key="1">
    <citation type="submission" date="2019-07" db="EMBL/GenBank/DDBJ databases">
        <title>New species of Amycolatopsis and Streptomyces.</title>
        <authorList>
            <person name="Duangmal K."/>
            <person name="Teo W.F.A."/>
            <person name="Lipun K."/>
        </authorList>
    </citation>
    <scope>NUCLEOTIDE SEQUENCE [LARGE SCALE GENOMIC DNA]</scope>
    <source>
        <strain evidence="3 4">JCM 30562</strain>
    </source>
</reference>
<dbReference type="SUPFAM" id="SSF53474">
    <property type="entry name" value="alpha/beta-Hydrolases"/>
    <property type="match status" value="1"/>
</dbReference>
<comment type="caution">
    <text evidence="3">The sequence shown here is derived from an EMBL/GenBank/DDBJ whole genome shotgun (WGS) entry which is preliminary data.</text>
</comment>
<dbReference type="Gene3D" id="3.40.50.1820">
    <property type="entry name" value="alpha/beta hydrolase"/>
    <property type="match status" value="1"/>
</dbReference>
<gene>
    <name evidence="3" type="ORF">FNH06_13865</name>
</gene>
<keyword evidence="1 3" id="KW-0378">Hydrolase</keyword>
<organism evidence="3 4">
    <name type="scientific">Amycolatopsis acidiphila</name>
    <dbReference type="NCBI Taxonomy" id="715473"/>
    <lineage>
        <taxon>Bacteria</taxon>
        <taxon>Bacillati</taxon>
        <taxon>Actinomycetota</taxon>
        <taxon>Actinomycetes</taxon>
        <taxon>Pseudonocardiales</taxon>
        <taxon>Pseudonocardiaceae</taxon>
        <taxon>Amycolatopsis</taxon>
    </lineage>
</organism>
<evidence type="ECO:0000259" key="2">
    <source>
        <dbReference type="Pfam" id="PF07859"/>
    </source>
</evidence>
<protein>
    <submittedName>
        <fullName evidence="3">Alpha/beta hydrolase</fullName>
    </submittedName>
</protein>
<dbReference type="EMBL" id="VJZA01000019">
    <property type="protein sequence ID" value="TVT22266.1"/>
    <property type="molecule type" value="Genomic_DNA"/>
</dbReference>
<dbReference type="GO" id="GO:0016787">
    <property type="term" value="F:hydrolase activity"/>
    <property type="evidence" value="ECO:0007669"/>
    <property type="project" value="UniProtKB-KW"/>
</dbReference>
<feature type="domain" description="Alpha/beta hydrolase fold-3" evidence="2">
    <location>
        <begin position="98"/>
        <end position="305"/>
    </location>
</feature>
<dbReference type="RefSeq" id="WP_144638290.1">
    <property type="nucleotide sequence ID" value="NZ_BNAX01000006.1"/>
</dbReference>